<accession>I7LT56</accession>
<feature type="compositionally biased region" description="Polar residues" evidence="2">
    <location>
        <begin position="965"/>
        <end position="993"/>
    </location>
</feature>
<feature type="coiled-coil region" evidence="1">
    <location>
        <begin position="1270"/>
        <end position="1312"/>
    </location>
</feature>
<feature type="compositionally biased region" description="Basic and acidic residues" evidence="2">
    <location>
        <begin position="903"/>
        <end position="916"/>
    </location>
</feature>
<feature type="region of interest" description="Disordered" evidence="2">
    <location>
        <begin position="726"/>
        <end position="770"/>
    </location>
</feature>
<keyword evidence="4" id="KW-1185">Reference proteome</keyword>
<feature type="compositionally biased region" description="Polar residues" evidence="2">
    <location>
        <begin position="1013"/>
        <end position="1027"/>
    </location>
</feature>
<feature type="compositionally biased region" description="Polar residues" evidence="2">
    <location>
        <begin position="1849"/>
        <end position="1859"/>
    </location>
</feature>
<feature type="compositionally biased region" description="Low complexity" evidence="2">
    <location>
        <begin position="747"/>
        <end position="758"/>
    </location>
</feature>
<feature type="region of interest" description="Disordered" evidence="2">
    <location>
        <begin position="1706"/>
        <end position="1766"/>
    </location>
</feature>
<evidence type="ECO:0000256" key="1">
    <source>
        <dbReference type="SAM" id="Coils"/>
    </source>
</evidence>
<feature type="compositionally biased region" description="Low complexity" evidence="2">
    <location>
        <begin position="1707"/>
        <end position="1721"/>
    </location>
</feature>
<feature type="region of interest" description="Disordered" evidence="2">
    <location>
        <begin position="1825"/>
        <end position="1859"/>
    </location>
</feature>
<name>I7LT56_TETTS</name>
<feature type="region of interest" description="Disordered" evidence="2">
    <location>
        <begin position="624"/>
        <end position="676"/>
    </location>
</feature>
<dbReference type="RefSeq" id="XP_001032096.2">
    <property type="nucleotide sequence ID" value="XM_001032096.2"/>
</dbReference>
<feature type="region of interest" description="Disordered" evidence="2">
    <location>
        <begin position="1074"/>
        <end position="1108"/>
    </location>
</feature>
<organism evidence="3 4">
    <name type="scientific">Tetrahymena thermophila (strain SB210)</name>
    <dbReference type="NCBI Taxonomy" id="312017"/>
    <lineage>
        <taxon>Eukaryota</taxon>
        <taxon>Sar</taxon>
        <taxon>Alveolata</taxon>
        <taxon>Ciliophora</taxon>
        <taxon>Intramacronucleata</taxon>
        <taxon>Oligohymenophorea</taxon>
        <taxon>Hymenostomatida</taxon>
        <taxon>Tetrahymenina</taxon>
        <taxon>Tetrahymenidae</taxon>
        <taxon>Tetrahymena</taxon>
    </lineage>
</organism>
<evidence type="ECO:0000313" key="3">
    <source>
        <dbReference type="EMBL" id="EAR84433.2"/>
    </source>
</evidence>
<dbReference type="InParanoid" id="I7LT56"/>
<dbReference type="EMBL" id="GG662490">
    <property type="protein sequence ID" value="EAR84433.2"/>
    <property type="molecule type" value="Genomic_DNA"/>
</dbReference>
<feature type="region of interest" description="Disordered" evidence="2">
    <location>
        <begin position="903"/>
        <end position="928"/>
    </location>
</feature>
<feature type="compositionally biased region" description="Polar residues" evidence="2">
    <location>
        <begin position="1448"/>
        <end position="1467"/>
    </location>
</feature>
<feature type="compositionally biased region" description="Polar residues" evidence="2">
    <location>
        <begin position="632"/>
        <end position="645"/>
    </location>
</feature>
<dbReference type="Proteomes" id="UP000009168">
    <property type="component" value="Unassembled WGS sequence"/>
</dbReference>
<feature type="compositionally biased region" description="Basic and acidic residues" evidence="2">
    <location>
        <begin position="1432"/>
        <end position="1445"/>
    </location>
</feature>
<feature type="compositionally biased region" description="Polar residues" evidence="2">
    <location>
        <begin position="1635"/>
        <end position="1652"/>
    </location>
</feature>
<feature type="compositionally biased region" description="Polar residues" evidence="2">
    <location>
        <begin position="1825"/>
        <end position="1836"/>
    </location>
</feature>
<dbReference type="GeneID" id="7833851"/>
<gene>
    <name evidence="3" type="ORF">TTHERM_00691310</name>
</gene>
<evidence type="ECO:0000256" key="2">
    <source>
        <dbReference type="SAM" id="MobiDB-lite"/>
    </source>
</evidence>
<reference evidence="4" key="1">
    <citation type="journal article" date="2006" name="PLoS Biol.">
        <title>Macronuclear genome sequence of the ciliate Tetrahymena thermophila, a model eukaryote.</title>
        <authorList>
            <person name="Eisen J.A."/>
            <person name="Coyne R.S."/>
            <person name="Wu M."/>
            <person name="Wu D."/>
            <person name="Thiagarajan M."/>
            <person name="Wortman J.R."/>
            <person name="Badger J.H."/>
            <person name="Ren Q."/>
            <person name="Amedeo P."/>
            <person name="Jones K.M."/>
            <person name="Tallon L.J."/>
            <person name="Delcher A.L."/>
            <person name="Salzberg S.L."/>
            <person name="Silva J.C."/>
            <person name="Haas B.J."/>
            <person name="Majoros W.H."/>
            <person name="Farzad M."/>
            <person name="Carlton J.M."/>
            <person name="Smith R.K. Jr."/>
            <person name="Garg J."/>
            <person name="Pearlman R.E."/>
            <person name="Karrer K.M."/>
            <person name="Sun L."/>
            <person name="Manning G."/>
            <person name="Elde N.C."/>
            <person name="Turkewitz A.P."/>
            <person name="Asai D.J."/>
            <person name="Wilkes D.E."/>
            <person name="Wang Y."/>
            <person name="Cai H."/>
            <person name="Collins K."/>
            <person name="Stewart B.A."/>
            <person name="Lee S.R."/>
            <person name="Wilamowska K."/>
            <person name="Weinberg Z."/>
            <person name="Ruzzo W.L."/>
            <person name="Wloga D."/>
            <person name="Gaertig J."/>
            <person name="Frankel J."/>
            <person name="Tsao C.-C."/>
            <person name="Gorovsky M.A."/>
            <person name="Keeling P.J."/>
            <person name="Waller R.F."/>
            <person name="Patron N.J."/>
            <person name="Cherry J.M."/>
            <person name="Stover N.A."/>
            <person name="Krieger C.J."/>
            <person name="del Toro C."/>
            <person name="Ryder H.F."/>
            <person name="Williamson S.C."/>
            <person name="Barbeau R.A."/>
            <person name="Hamilton E.P."/>
            <person name="Orias E."/>
        </authorList>
    </citation>
    <scope>NUCLEOTIDE SEQUENCE [LARGE SCALE GENOMIC DNA]</scope>
    <source>
        <strain evidence="4">SB210</strain>
    </source>
</reference>
<feature type="compositionally biased region" description="Low complexity" evidence="2">
    <location>
        <begin position="1468"/>
        <end position="1480"/>
    </location>
</feature>
<protein>
    <submittedName>
        <fullName evidence="3">Uncharacterized protein</fullName>
    </submittedName>
</protein>
<sequence length="1859" mass="214446">MDSTYQFSSLNSLAFPLKSYGLPSQSSTYQANNLTGTTNLDDQVKAIAMQYQYSSTYKPASNISLPQVTQQIPNQITSSLDYNSSLPNSNQSQGIYQTNLGNNTYQYQKLDQKIGTGLENNSQYGQIGGIQSQIYGLPKQYVSNLGNSVQDTDYKQNSSFQPLQQQQQAKSEAVETMNDQSREQFRLKVDEIVNQVKKSMYYQSSGADSNINTNFVNGQQQKQQQPSYETNFSINQNKLQTPLKYSQLSSDLNKVNSSYNQILGINNLKQDSSPMSNFNAYDKLNKTFNSVIYQGSQLSSSVPIQLEQKNQNFTSFNDQIGKEVNNNNSSAYNFSTSQANNTQIQNNQLLQASPYQQFQKQNIQSEQSLNMQNSYKQLSPLNKIQLSDSYNLKTNYDNQNTLKNYDFTSNFSKQNPLLSSFDKSSINYPQYDTKSYVSSNVIIQGSGISNPTALAQKVNIQSEIPSELQSVNLKYSYTANQIQDLNYYQSSLLSNQDLYKQTPVNIEQAKQLVREKSIEKTLIVSGNSEESKIQQPGQQYNVEQIKRSSSFSEKKNSLAGSPNKQSIFSNLNSQNINSQNDQIVTNNNQFFSDVKDDDTLNQLSQQNNTFETLQNETQNIEAQSETVKRSKNNQQISHQSNSPSKESIEKQIAQRHSPKSSKSNKQNGISEDKKDEVINEEQLELNQWLDPVFQDFIKKNFSKEQKKRLILQLQKQISCDGEDLLDEQEESKQSPQSKQHVVKKIQKTSSSSRSPKGSPTQQQTEQNKKTLNLYERYNKLKHQKIKEDNKQSNKQSQIIDIKNEEQQLEYIQFSQRCKEELEKQQKMQKSKIGKSGLISENGIENINHIVELKNRPNIVQSMESLESNENMIMTKESKLLLQEIYNEVQNALKKYDYIIQENQKNRKNQDQTRKDQGNQNSDTNSDILNNGITAYSLQSNNSQMRFETQNQEQEDQSQKQKKYASNKNYYQSKTPQNFNRKNMNQTSKSSLSSVIRADNKNLSINMNQHSDSHSTIIASPIPNQENSPTKDDKSKGNSRGMSNFDGQRISKMDENEAESAFNNRKQEIIKVLQHHSKQRKNSIQQKPMNHSISKGNNLSSHVRTPSNSISQRNIQTINNQNNEYDLNNSSTSGNKQKANSLLNKFLSPKNNVNKSKLQQEVGSPSQSLKASLFLTKDNQSVKSSQHFDKKAYQLSEQQPIDISQKKENDKKQQTQDDKQKMKAIDVATVNSIITDSIIPLEKVKKASKGNDESKQKIRKKSILQINLLEKEAFEINIADLDKKKKQSIKEKKEKIEKIYNQAQQSISNNEKQLIQKRQSQEQPNSDKNIQLSQLEVEGLANSNSQRQFYQNQILSNKFIEEKENNQNIQADPERLIKRSNSASYNILQQKKLAILNDIEDLNKMIEQENQNQEEILIFEQPQSQQNIQNNEEKNVQNKQNQEQKKQGSRQSSKHQSQPFSRKSSTNHYQQPQNQQENQYPKLAGFTQTKSVTEFYSDNQSHTKLVAPLIPLTKIRDQDSSDVQSFQESNNEQDKDANFQLNKEKFLQQLKQQNTQSTVQKEVKRVNSQHVIQNKDSYQQIDRQSYGNIRKKENQQKENNQANSASKPYQKNQRGNIYQSQDEVDQEEEEVHQINIYRSLSPNRYQQSNSQTNFHERNKKWLEDKKSKMEETQKNYNYKEMKECTFKPQTNKQLIKYNPYIHKDQIKQQKGNNYQQNNKSYKASTSPRNLAPNYQQKNPEQQQLTQENYKQMNTQSSRNKKDSEDLQRLQGLQSPIVQRYSEVEFWSQSDASVFKAINDIDTSYQNELKKEISDVLDIIQGFQNNVNEKTGSNSKQPLNKKNKVSKEQTNKLINSQKFKI</sequence>
<feature type="region of interest" description="Disordered" evidence="2">
    <location>
        <begin position="1556"/>
        <end position="1669"/>
    </location>
</feature>
<feature type="compositionally biased region" description="Polar residues" evidence="2">
    <location>
        <begin position="1601"/>
        <end position="1619"/>
    </location>
</feature>
<keyword evidence="1" id="KW-0175">Coiled coil</keyword>
<feature type="compositionally biased region" description="Basic and acidic residues" evidence="2">
    <location>
        <begin position="1203"/>
        <end position="1219"/>
    </location>
</feature>
<feature type="region of interest" description="Disordered" evidence="2">
    <location>
        <begin position="944"/>
        <end position="993"/>
    </location>
</feature>
<feature type="compositionally biased region" description="Basic and acidic residues" evidence="2">
    <location>
        <begin position="1653"/>
        <end position="1669"/>
    </location>
</feature>
<feature type="compositionally biased region" description="Polar residues" evidence="2">
    <location>
        <begin position="1556"/>
        <end position="1586"/>
    </location>
</feature>
<feature type="compositionally biased region" description="Polar residues" evidence="2">
    <location>
        <begin position="660"/>
        <end position="669"/>
    </location>
</feature>
<feature type="compositionally biased region" description="Polar residues" evidence="2">
    <location>
        <begin position="1722"/>
        <end position="1756"/>
    </location>
</feature>
<evidence type="ECO:0000313" key="4">
    <source>
        <dbReference type="Proteomes" id="UP000009168"/>
    </source>
</evidence>
<feature type="compositionally biased region" description="Polar residues" evidence="2">
    <location>
        <begin position="917"/>
        <end position="928"/>
    </location>
</feature>
<proteinExistence type="predicted"/>
<feature type="compositionally biased region" description="Polar residues" evidence="2">
    <location>
        <begin position="1081"/>
        <end position="1105"/>
    </location>
</feature>
<dbReference type="KEGG" id="tet:TTHERM_00691310"/>
<feature type="region of interest" description="Disordered" evidence="2">
    <location>
        <begin position="1432"/>
        <end position="1481"/>
    </location>
</feature>
<feature type="region of interest" description="Disordered" evidence="2">
    <location>
        <begin position="1195"/>
        <end position="1219"/>
    </location>
</feature>
<feature type="region of interest" description="Disordered" evidence="2">
    <location>
        <begin position="1013"/>
        <end position="1049"/>
    </location>
</feature>